<feature type="transmembrane region" description="Helical" evidence="6">
    <location>
        <begin position="103"/>
        <end position="122"/>
    </location>
</feature>
<sequence length="302" mass="34464">MFRVILFTIVRKFSILGKLIFEAYKEWVKDKGTNLATGLAFYQTLSIAPLVAFIYIISLKTFGFQKTKEVILPLIADFFPPNFVDVIKFLLTREKGFPPSNESTFAGVTIVTFILGTVNYFAQLKDSIELIWGDIRDRFGVIEAIKRNYDDVKTTVSSLFVIAIFIMINGILPHPYLNNSSVFSFVNDFGIELFKVLIQVFFISVLYTFFFKSMPPYSVSIWEALPAGILGGVLQAIGREIMIVIVGSETDTSVTASLLSFQLWFFYSNIVLMYTAEFSKVYVFYKRNTTLKNIKSFYPKNE</sequence>
<organism evidence="7 8">
    <name type="scientific">Sporocytophaga myxococcoides</name>
    <dbReference type="NCBI Taxonomy" id="153721"/>
    <lineage>
        <taxon>Bacteria</taxon>
        <taxon>Pseudomonadati</taxon>
        <taxon>Bacteroidota</taxon>
        <taxon>Cytophagia</taxon>
        <taxon>Cytophagales</taxon>
        <taxon>Cytophagaceae</taxon>
        <taxon>Sporocytophaga</taxon>
    </lineage>
</organism>
<feature type="transmembrane region" description="Helical" evidence="6">
    <location>
        <begin position="189"/>
        <end position="210"/>
    </location>
</feature>
<evidence type="ECO:0000313" key="8">
    <source>
        <dbReference type="Proteomes" id="UP000030185"/>
    </source>
</evidence>
<keyword evidence="4 6" id="KW-1133">Transmembrane helix</keyword>
<keyword evidence="2" id="KW-1003">Cell membrane</keyword>
<evidence type="ECO:0000256" key="1">
    <source>
        <dbReference type="ARBA" id="ARBA00004651"/>
    </source>
</evidence>
<protein>
    <submittedName>
        <fullName evidence="7">Putative membrane protein</fullName>
    </submittedName>
</protein>
<dbReference type="OrthoDB" id="263507at2"/>
<dbReference type="AlphaFoldDB" id="A0A098LJL3"/>
<dbReference type="EMBL" id="BBLT01000008">
    <property type="protein sequence ID" value="GAL86612.1"/>
    <property type="molecule type" value="Genomic_DNA"/>
</dbReference>
<keyword evidence="5 6" id="KW-0472">Membrane</keyword>
<dbReference type="PANTHER" id="PTHR30213:SF1">
    <property type="entry name" value="INNER MEMBRANE PROTEIN YHJD"/>
    <property type="match status" value="1"/>
</dbReference>
<dbReference type="GO" id="GO:0005886">
    <property type="term" value="C:plasma membrane"/>
    <property type="evidence" value="ECO:0007669"/>
    <property type="project" value="UniProtKB-SubCell"/>
</dbReference>
<name>A0A098LJL3_9BACT</name>
<evidence type="ECO:0000256" key="6">
    <source>
        <dbReference type="SAM" id="Phobius"/>
    </source>
</evidence>
<evidence type="ECO:0000256" key="3">
    <source>
        <dbReference type="ARBA" id="ARBA00022692"/>
    </source>
</evidence>
<evidence type="ECO:0000313" key="7">
    <source>
        <dbReference type="EMBL" id="GAL86612.1"/>
    </source>
</evidence>
<feature type="transmembrane region" description="Helical" evidence="6">
    <location>
        <begin position="156"/>
        <end position="177"/>
    </location>
</feature>
<feature type="transmembrane region" description="Helical" evidence="6">
    <location>
        <begin position="39"/>
        <end position="58"/>
    </location>
</feature>
<feature type="transmembrane region" description="Helical" evidence="6">
    <location>
        <begin position="265"/>
        <end position="285"/>
    </location>
</feature>
<comment type="subcellular location">
    <subcellularLocation>
        <location evidence="1">Cell membrane</location>
        <topology evidence="1">Multi-pass membrane protein</topology>
    </subcellularLocation>
</comment>
<evidence type="ECO:0000256" key="2">
    <source>
        <dbReference type="ARBA" id="ARBA00022475"/>
    </source>
</evidence>
<reference evidence="7 8" key="1">
    <citation type="submission" date="2014-09" db="EMBL/GenBank/DDBJ databases">
        <title>Sporocytophaga myxococcoides PG-01 genome sequencing.</title>
        <authorList>
            <person name="Liu L."/>
            <person name="Gao P.J."/>
            <person name="Chen G.J."/>
            <person name="Wang L.S."/>
        </authorList>
    </citation>
    <scope>NUCLEOTIDE SEQUENCE [LARGE SCALE GENOMIC DNA]</scope>
    <source>
        <strain evidence="7 8">PG-01</strain>
    </source>
</reference>
<feature type="transmembrane region" description="Helical" evidence="6">
    <location>
        <begin position="222"/>
        <end position="245"/>
    </location>
</feature>
<dbReference type="PIRSF" id="PIRSF035875">
    <property type="entry name" value="RNase_BN"/>
    <property type="match status" value="1"/>
</dbReference>
<dbReference type="PANTHER" id="PTHR30213">
    <property type="entry name" value="INNER MEMBRANE PROTEIN YHJD"/>
    <property type="match status" value="1"/>
</dbReference>
<dbReference type="STRING" id="153721.MYP_3842"/>
<comment type="caution">
    <text evidence="7">The sequence shown here is derived from an EMBL/GenBank/DDBJ whole genome shotgun (WGS) entry which is preliminary data.</text>
</comment>
<proteinExistence type="predicted"/>
<evidence type="ECO:0000256" key="5">
    <source>
        <dbReference type="ARBA" id="ARBA00023136"/>
    </source>
</evidence>
<dbReference type="RefSeq" id="WP_045466766.1">
    <property type="nucleotide sequence ID" value="NZ_BBLT01000008.1"/>
</dbReference>
<dbReference type="InterPro" id="IPR017039">
    <property type="entry name" value="Virul_fac_BrkB"/>
</dbReference>
<dbReference type="eggNOG" id="COG1295">
    <property type="taxonomic scope" value="Bacteria"/>
</dbReference>
<dbReference type="Proteomes" id="UP000030185">
    <property type="component" value="Unassembled WGS sequence"/>
</dbReference>
<keyword evidence="8" id="KW-1185">Reference proteome</keyword>
<gene>
    <name evidence="7" type="ORF">MYP_3842</name>
</gene>
<accession>A0A098LJL3</accession>
<keyword evidence="3 6" id="KW-0812">Transmembrane</keyword>
<evidence type="ECO:0000256" key="4">
    <source>
        <dbReference type="ARBA" id="ARBA00022989"/>
    </source>
</evidence>
<dbReference type="Pfam" id="PF03631">
    <property type="entry name" value="Virul_fac_BrkB"/>
    <property type="match status" value="1"/>
</dbReference>